<dbReference type="InterPro" id="IPR035930">
    <property type="entry name" value="FomD-like_sf"/>
</dbReference>
<sequence length="173" mass="19747">MSYEIVNVVYRKYDGSLHWHHRGLLLGEDEHGVWTGCVAGSSGHKGDGPAIAWPQPFVMLFPRDAWWTAAFNAAPNKHEIYCDISTVPEWRDGEVTMIDLDLDVIRTRRDVLKGRTRRIFLDDEDEFEEHRIRYAYPPDVVQNARDSAAWLMKAVTAGTPPFGATPHWLSLVT</sequence>
<comment type="caution">
    <text evidence="2">The sequence shown here is derived from an EMBL/GenBank/DDBJ whole genome shotgun (WGS) entry which is preliminary data.</text>
</comment>
<organism evidence="2 3">
    <name type="scientific">Streptosporangium longisporum</name>
    <dbReference type="NCBI Taxonomy" id="46187"/>
    <lineage>
        <taxon>Bacteria</taxon>
        <taxon>Bacillati</taxon>
        <taxon>Actinomycetota</taxon>
        <taxon>Actinomycetes</taxon>
        <taxon>Streptosporangiales</taxon>
        <taxon>Streptosporangiaceae</taxon>
        <taxon>Streptosporangium</taxon>
    </lineage>
</organism>
<accession>A0ABN3Y9H8</accession>
<feature type="domain" description="DUF402" evidence="1">
    <location>
        <begin position="53"/>
        <end position="158"/>
    </location>
</feature>
<dbReference type="Proteomes" id="UP001499930">
    <property type="component" value="Unassembled WGS sequence"/>
</dbReference>
<dbReference type="RefSeq" id="WP_344898421.1">
    <property type="nucleotide sequence ID" value="NZ_BAAAWD010000012.1"/>
</dbReference>
<protein>
    <recommendedName>
        <fullName evidence="1">DUF402 domain-containing protein</fullName>
    </recommendedName>
</protein>
<dbReference type="Gene3D" id="2.40.380.10">
    <property type="entry name" value="FomD-like"/>
    <property type="match status" value="1"/>
</dbReference>
<reference evidence="2 3" key="1">
    <citation type="journal article" date="2019" name="Int. J. Syst. Evol. Microbiol.">
        <title>The Global Catalogue of Microorganisms (GCM) 10K type strain sequencing project: providing services to taxonomists for standard genome sequencing and annotation.</title>
        <authorList>
            <consortium name="The Broad Institute Genomics Platform"/>
            <consortium name="The Broad Institute Genome Sequencing Center for Infectious Disease"/>
            <person name="Wu L."/>
            <person name="Ma J."/>
        </authorList>
    </citation>
    <scope>NUCLEOTIDE SEQUENCE [LARGE SCALE GENOMIC DNA]</scope>
    <source>
        <strain evidence="2 3">JCM 3106</strain>
    </source>
</reference>
<dbReference type="SUPFAM" id="SSF159234">
    <property type="entry name" value="FomD-like"/>
    <property type="match status" value="1"/>
</dbReference>
<gene>
    <name evidence="2" type="ORF">GCM10017559_44600</name>
</gene>
<dbReference type="InterPro" id="IPR007295">
    <property type="entry name" value="DUF402"/>
</dbReference>
<evidence type="ECO:0000259" key="1">
    <source>
        <dbReference type="Pfam" id="PF04167"/>
    </source>
</evidence>
<proteinExistence type="predicted"/>
<dbReference type="EMBL" id="BAAAWD010000012">
    <property type="protein sequence ID" value="GAA3016071.1"/>
    <property type="molecule type" value="Genomic_DNA"/>
</dbReference>
<keyword evidence="3" id="KW-1185">Reference proteome</keyword>
<dbReference type="Pfam" id="PF04167">
    <property type="entry name" value="DUF402"/>
    <property type="match status" value="1"/>
</dbReference>
<evidence type="ECO:0000313" key="3">
    <source>
        <dbReference type="Proteomes" id="UP001499930"/>
    </source>
</evidence>
<evidence type="ECO:0000313" key="2">
    <source>
        <dbReference type="EMBL" id="GAA3016071.1"/>
    </source>
</evidence>
<name>A0ABN3Y9H8_9ACTN</name>